<evidence type="ECO:0000256" key="1">
    <source>
        <dbReference type="SAM" id="MobiDB-lite"/>
    </source>
</evidence>
<sequence>MDALLGFEEQTLVVDADDQVKSSSSSSRSYKLVPWLNWDEWEWVRDSLFSDSPENIASAIKRISTWRSRGCLPVVIDVTASIIEIQQKDPFYRNDLPSDAIHSEQMLAMLYCMAILRLVNCVVEKTRKKTEISIAEAAGAIGIPRTLIDIRHEGSHRDLPALTLVRDSAVKAIHWLKSYYWEPQTEQIPFQRDGTAEIRKEIKAKLRELASCLKVRQNSLPGSSLIKGKCGKHREQLCGRNKFFSLMASKLNLSKSGGSKKHTVKTLKNLVHLYSSSSSEVLSVLLEFLLKALDSSNLVQLPRDDLIGQELHKQLDDWKLVITKLSNKEPELLPVLLKAILNMIETQEATKYETGTYLASMESSTGTGKIEQLSFLFIWLVGQLKLLKPFRHVHTKKTEVSATETYLSNPILIEVLRKCLVISCGNKQLMDSALHLAELTGNSRLMEKLSKLSFPSSSDLDVAEEIYSLKCSSNLLVQQDESIKQAANKLELVKHSLANRRIVKTTDGALGRVGRWSVVKSWNPCPIGMLPHDLGSSGCLPVLDHNDVSKKPVDSSERPQISEVKHSVAEEHSSDIQGDNPGAETRSKREASNDICLLDRSIVKKMRETLDSSESYEDVMLPADIRGCLMINGVWKKVGEEELLAYESVRILV</sequence>
<dbReference type="STRING" id="3983.A0A2C9WFY7"/>
<feature type="compositionally biased region" description="Basic and acidic residues" evidence="1">
    <location>
        <begin position="563"/>
        <end position="574"/>
    </location>
</feature>
<keyword evidence="3" id="KW-1185">Reference proteome</keyword>
<feature type="compositionally biased region" description="Basic and acidic residues" evidence="1">
    <location>
        <begin position="548"/>
        <end position="557"/>
    </location>
</feature>
<dbReference type="Gramene" id="Manes.02G136600.1.v8.1">
    <property type="protein sequence ID" value="Manes.02G136600.1.v8.1.CDS"/>
    <property type="gene ID" value="Manes.02G136600.v8.1"/>
</dbReference>
<evidence type="ECO:0000313" key="2">
    <source>
        <dbReference type="EMBL" id="OAY57937.1"/>
    </source>
</evidence>
<comment type="caution">
    <text evidence="2">The sequence shown here is derived from an EMBL/GenBank/DDBJ whole genome shotgun (WGS) entry which is preliminary data.</text>
</comment>
<dbReference type="GO" id="GO:0090730">
    <property type="term" value="C:Las1 complex"/>
    <property type="evidence" value="ECO:0007669"/>
    <property type="project" value="InterPro"/>
</dbReference>
<name>A0A2C9WFY7_MANES</name>
<reference evidence="3" key="1">
    <citation type="journal article" date="2016" name="Nat. Biotechnol.">
        <title>Sequencing wild and cultivated cassava and related species reveals extensive interspecific hybridization and genetic diversity.</title>
        <authorList>
            <person name="Bredeson J.V."/>
            <person name="Lyons J.B."/>
            <person name="Prochnik S.E."/>
            <person name="Wu G.A."/>
            <person name="Ha C.M."/>
            <person name="Edsinger-Gonzales E."/>
            <person name="Grimwood J."/>
            <person name="Schmutz J."/>
            <person name="Rabbi I.Y."/>
            <person name="Egesi C."/>
            <person name="Nauluvula P."/>
            <person name="Lebot V."/>
            <person name="Ndunguru J."/>
            <person name="Mkamilo G."/>
            <person name="Bart R.S."/>
            <person name="Setter T.L."/>
            <person name="Gleadow R.M."/>
            <person name="Kulakow P."/>
            <person name="Ferguson M.E."/>
            <person name="Rounsley S."/>
            <person name="Rokhsar D.S."/>
        </authorList>
    </citation>
    <scope>NUCLEOTIDE SEQUENCE [LARGE SCALE GENOMIC DNA]</scope>
    <source>
        <strain evidence="3">cv. AM560-2</strain>
    </source>
</reference>
<dbReference type="OrthoDB" id="10263222at2759"/>
<dbReference type="Pfam" id="PF04031">
    <property type="entry name" value="Las1"/>
    <property type="match status" value="1"/>
</dbReference>
<accession>A0A2C9WFY7</accession>
<evidence type="ECO:0008006" key="4">
    <source>
        <dbReference type="Google" id="ProtNLM"/>
    </source>
</evidence>
<dbReference type="GO" id="GO:0000470">
    <property type="term" value="P:maturation of LSU-rRNA"/>
    <property type="evidence" value="ECO:0000318"/>
    <property type="project" value="GO_Central"/>
</dbReference>
<dbReference type="AlphaFoldDB" id="A0A2C9WFY7"/>
<dbReference type="PANTHER" id="PTHR15002">
    <property type="entry name" value="RIBOSOMAL BIOGENESIS PROTEIN LAS1L"/>
    <property type="match status" value="1"/>
</dbReference>
<dbReference type="GO" id="GO:0000460">
    <property type="term" value="P:maturation of 5.8S rRNA"/>
    <property type="evidence" value="ECO:0000318"/>
    <property type="project" value="GO_Central"/>
</dbReference>
<dbReference type="InterPro" id="IPR007174">
    <property type="entry name" value="Las1"/>
</dbReference>
<protein>
    <recommendedName>
        <fullName evidence="4">Las1-like family protein</fullName>
    </recommendedName>
</protein>
<dbReference type="PANTHER" id="PTHR15002:SF0">
    <property type="entry name" value="RIBOSOMAL BIOGENESIS PROTEIN LAS1L"/>
    <property type="match status" value="1"/>
</dbReference>
<proteinExistence type="predicted"/>
<dbReference type="GO" id="GO:0004519">
    <property type="term" value="F:endonuclease activity"/>
    <property type="evidence" value="ECO:0007669"/>
    <property type="project" value="InterPro"/>
</dbReference>
<dbReference type="Proteomes" id="UP000091857">
    <property type="component" value="Chromosome 2"/>
</dbReference>
<organism evidence="2 3">
    <name type="scientific">Manihot esculenta</name>
    <name type="common">Cassava</name>
    <name type="synonym">Jatropha manihot</name>
    <dbReference type="NCBI Taxonomy" id="3983"/>
    <lineage>
        <taxon>Eukaryota</taxon>
        <taxon>Viridiplantae</taxon>
        <taxon>Streptophyta</taxon>
        <taxon>Embryophyta</taxon>
        <taxon>Tracheophyta</taxon>
        <taxon>Spermatophyta</taxon>
        <taxon>Magnoliopsida</taxon>
        <taxon>eudicotyledons</taxon>
        <taxon>Gunneridae</taxon>
        <taxon>Pentapetalae</taxon>
        <taxon>rosids</taxon>
        <taxon>fabids</taxon>
        <taxon>Malpighiales</taxon>
        <taxon>Euphorbiaceae</taxon>
        <taxon>Crotonoideae</taxon>
        <taxon>Manihoteae</taxon>
        <taxon>Manihot</taxon>
    </lineage>
</organism>
<feature type="region of interest" description="Disordered" evidence="1">
    <location>
        <begin position="548"/>
        <end position="591"/>
    </location>
</feature>
<dbReference type="GO" id="GO:0005634">
    <property type="term" value="C:nucleus"/>
    <property type="evidence" value="ECO:0000318"/>
    <property type="project" value="GO_Central"/>
</dbReference>
<gene>
    <name evidence="2" type="ORF">MANES_02G136600v8</name>
</gene>
<evidence type="ECO:0000313" key="3">
    <source>
        <dbReference type="Proteomes" id="UP000091857"/>
    </source>
</evidence>
<dbReference type="EMBL" id="CM004388">
    <property type="protein sequence ID" value="OAY57937.1"/>
    <property type="molecule type" value="Genomic_DNA"/>
</dbReference>